<reference evidence="1 2" key="1">
    <citation type="journal article" date="2009" name="Appl. Environ. Microbiol.">
        <title>Genomic analysis of 'Elusimicrobium minutum,' the first cultivated representative of the phylum 'Elusimicrobia' (formerly termite group 1).</title>
        <authorList>
            <person name="Herlemann D.P.R."/>
            <person name="Geissinger O."/>
            <person name="Ikeda-Ohtsubo W."/>
            <person name="Kunin V."/>
            <person name="Sun H."/>
            <person name="Lapidus A."/>
            <person name="Hugenholtz P."/>
            <person name="Brune A."/>
        </authorList>
    </citation>
    <scope>NUCLEOTIDE SEQUENCE [LARGE SCALE GENOMIC DNA]</scope>
    <source>
        <strain evidence="1 2">Pei191</strain>
    </source>
</reference>
<organism evidence="1 2">
    <name type="scientific">Elusimicrobium minutum (strain Pei191)</name>
    <dbReference type="NCBI Taxonomy" id="445932"/>
    <lineage>
        <taxon>Bacteria</taxon>
        <taxon>Pseudomonadati</taxon>
        <taxon>Elusimicrobiota</taxon>
        <taxon>Elusimicrobia</taxon>
        <taxon>Elusimicrobiales</taxon>
        <taxon>Elusimicrobiaceae</taxon>
        <taxon>Elusimicrobium</taxon>
    </lineage>
</organism>
<name>B2KBJ6_ELUMP</name>
<proteinExistence type="predicted"/>
<dbReference type="Proteomes" id="UP000001029">
    <property type="component" value="Chromosome"/>
</dbReference>
<evidence type="ECO:0000313" key="1">
    <source>
        <dbReference type="EMBL" id="ACC98018.1"/>
    </source>
</evidence>
<dbReference type="EMBL" id="CP001055">
    <property type="protein sequence ID" value="ACC98018.1"/>
    <property type="molecule type" value="Genomic_DNA"/>
</dbReference>
<dbReference type="HOGENOM" id="CLU_1413196_0_0_0"/>
<evidence type="ECO:0000313" key="2">
    <source>
        <dbReference type="Proteomes" id="UP000001029"/>
    </source>
</evidence>
<dbReference type="OrthoDB" id="6225685at2"/>
<dbReference type="KEGG" id="emi:Emin_0461"/>
<sequence length="192" mass="20578">MGKTGGALFVGGVGVVSSGYAAHDAADALGTWVGSENLSTEQKLVLGLRIGNGVLGAVTGPLSGVSLLRTGNRLISASSSNLKTGYLEFDSYSAFKRELGIAGTNRAWHHIVEQTPSNKLLFGERALQNTDNIVPINHGVGSIHQKISSYYSSKQEFTGNKTVRQWLSTQSYEQQYDFGLKILDKSNKGMLP</sequence>
<keyword evidence="2" id="KW-1185">Reference proteome</keyword>
<gene>
    <name evidence="1" type="ordered locus">Emin_0461</name>
</gene>
<dbReference type="STRING" id="445932.Emin_0461"/>
<accession>B2KBJ6</accession>
<dbReference type="AlphaFoldDB" id="B2KBJ6"/>
<dbReference type="RefSeq" id="WP_012414633.1">
    <property type="nucleotide sequence ID" value="NC_010644.1"/>
</dbReference>
<protein>
    <submittedName>
        <fullName evidence="1">Uncharacterized protein</fullName>
    </submittedName>
</protein>